<dbReference type="Gene3D" id="3.40.50.1360">
    <property type="match status" value="1"/>
</dbReference>
<evidence type="ECO:0000313" key="2">
    <source>
        <dbReference type="Proteomes" id="UP000198757"/>
    </source>
</evidence>
<proteinExistence type="predicted"/>
<accession>A0A1G6LWB6</accession>
<reference evidence="2" key="1">
    <citation type="submission" date="2016-10" db="EMBL/GenBank/DDBJ databases">
        <authorList>
            <person name="Varghese N."/>
            <person name="Submissions S."/>
        </authorList>
    </citation>
    <scope>NUCLEOTIDE SEQUENCE [LARGE SCALE GENOMIC DNA]</scope>
    <source>
        <strain evidence="2">DSM 25811 / CCM 8410 / LMG 26954 / E90</strain>
    </source>
</reference>
<dbReference type="PANTHER" id="PTHR42892">
    <property type="entry name" value="GLUCOSAMINE-6-PHOSPHATE DEAMINASE-LIKE PROTEIN BT_0258-RELATED"/>
    <property type="match status" value="1"/>
</dbReference>
<dbReference type="STRING" id="1285928.SAMN04487894_102468"/>
<evidence type="ECO:0000313" key="1">
    <source>
        <dbReference type="EMBL" id="SDC47025.1"/>
    </source>
</evidence>
<organism evidence="1 2">
    <name type="scientific">Niabella drilacis (strain DSM 25811 / CCM 8410 / CCUG 62505 / LMG 26954 / E90)</name>
    <dbReference type="NCBI Taxonomy" id="1285928"/>
    <lineage>
        <taxon>Bacteria</taxon>
        <taxon>Pseudomonadati</taxon>
        <taxon>Bacteroidota</taxon>
        <taxon>Chitinophagia</taxon>
        <taxon>Chitinophagales</taxon>
        <taxon>Chitinophagaceae</taxon>
        <taxon>Niabella</taxon>
    </lineage>
</organism>
<dbReference type="InterPro" id="IPR052960">
    <property type="entry name" value="GlcN6P_deaminase-like"/>
</dbReference>
<dbReference type="PANTHER" id="PTHR42892:SF1">
    <property type="entry name" value="GLUCOSAMINE-6-PHOSPHATE ISOMERASE"/>
    <property type="match status" value="1"/>
</dbReference>
<dbReference type="InterPro" id="IPR037171">
    <property type="entry name" value="NagB/RpiA_transferase-like"/>
</dbReference>
<keyword evidence="2" id="KW-1185">Reference proteome</keyword>
<dbReference type="OrthoDB" id="9791139at2"/>
<dbReference type="SUPFAM" id="SSF100950">
    <property type="entry name" value="NagB/RpiA/CoA transferase-like"/>
    <property type="match status" value="1"/>
</dbReference>
<sequence>MSDFQFEASKWVPFKDKAVIEQVRGIKSGDIGKHANPDFKIAVYPDADIEYVWVTDLFTRILTASRNNEKLVLILPNPCPSYRHVVRLINANKVSCKNIYAFAMDEYADEEGNIAPAGWKYGFTYAMFHYFYDRIDPALRPPPEQFVGFTNRNINDYGKMIGDLGGADVCYSGPGWTGHLAFIEPDAPEFAGSLEEWKEMSARIVTLSPFTLAQNSLHGSFGKSGDLSAVPPRAATIGPKEVIRSGHRVDTHSISVHGTTTSWQRLMTRLVLHGPVTPLIPESILQTLRTDVLVSETAAMDIEPDWNKGY</sequence>
<gene>
    <name evidence="1" type="ORF">SAMN04487894_102468</name>
</gene>
<dbReference type="EMBL" id="FMZO01000002">
    <property type="protein sequence ID" value="SDC47025.1"/>
    <property type="molecule type" value="Genomic_DNA"/>
</dbReference>
<protein>
    <submittedName>
        <fullName evidence="1">Glucosamine-6-phosphate deaminase</fullName>
    </submittedName>
</protein>
<dbReference type="Proteomes" id="UP000198757">
    <property type="component" value="Unassembled WGS sequence"/>
</dbReference>
<dbReference type="RefSeq" id="WP_143019671.1">
    <property type="nucleotide sequence ID" value="NZ_FMZO01000002.1"/>
</dbReference>
<name>A0A1G6LWB6_NIADE</name>
<dbReference type="AlphaFoldDB" id="A0A1G6LWB6"/>